<evidence type="ECO:0000256" key="4">
    <source>
        <dbReference type="PROSITE-ProRule" id="PRU00024"/>
    </source>
</evidence>
<evidence type="ECO:0000313" key="10">
    <source>
        <dbReference type="Proteomes" id="UP001501920"/>
    </source>
</evidence>
<reference evidence="9" key="2">
    <citation type="submission" date="2025-08" db="UniProtKB">
        <authorList>
            <consortium name="Ensembl"/>
        </authorList>
    </citation>
    <scope>IDENTIFICATION</scope>
</reference>
<keyword evidence="10" id="KW-1185">Reference proteome</keyword>
<dbReference type="PROSITE" id="PS50119">
    <property type="entry name" value="ZF_BBOX"/>
    <property type="match status" value="1"/>
</dbReference>
<dbReference type="PROSITE" id="PS50188">
    <property type="entry name" value="B302_SPRY"/>
    <property type="match status" value="1"/>
</dbReference>
<dbReference type="Ensembl" id="ENSPNAT00000026739.2">
    <property type="protein sequence ID" value="ENSPNAP00000017807.2"/>
    <property type="gene ID" value="ENSPNAG00000024112.2"/>
</dbReference>
<dbReference type="PANTHER" id="PTHR24103">
    <property type="entry name" value="E3 UBIQUITIN-PROTEIN LIGASE TRIM"/>
    <property type="match status" value="1"/>
</dbReference>
<evidence type="ECO:0000256" key="1">
    <source>
        <dbReference type="ARBA" id="ARBA00022723"/>
    </source>
</evidence>
<feature type="domain" description="RING-type" evidence="6">
    <location>
        <begin position="14"/>
        <end position="54"/>
    </location>
</feature>
<dbReference type="SUPFAM" id="SSF49899">
    <property type="entry name" value="Concanavalin A-like lectins/glucanases"/>
    <property type="match status" value="1"/>
</dbReference>
<dbReference type="Pfam" id="PF13765">
    <property type="entry name" value="PRY"/>
    <property type="match status" value="1"/>
</dbReference>
<dbReference type="Gene3D" id="3.30.40.10">
    <property type="entry name" value="Zinc/RING finger domain, C3HC4 (zinc finger)"/>
    <property type="match status" value="1"/>
</dbReference>
<dbReference type="Gene3D" id="3.30.160.60">
    <property type="entry name" value="Classic Zinc Finger"/>
    <property type="match status" value="1"/>
</dbReference>
<dbReference type="InterPro" id="IPR001870">
    <property type="entry name" value="B30.2/SPRY"/>
</dbReference>
<feature type="coiled-coil region" evidence="5">
    <location>
        <begin position="128"/>
        <end position="155"/>
    </location>
</feature>
<dbReference type="InterPro" id="IPR043136">
    <property type="entry name" value="B30.2/SPRY_sf"/>
</dbReference>
<feature type="domain" description="B box-type" evidence="7">
    <location>
        <begin position="86"/>
        <end position="127"/>
    </location>
</feature>
<keyword evidence="1" id="KW-0479">Metal-binding</keyword>
<dbReference type="AlphaFoldDB" id="A0A3B4D0G2"/>
<dbReference type="PROSITE" id="PS50089">
    <property type="entry name" value="ZF_RING_2"/>
    <property type="match status" value="1"/>
</dbReference>
<dbReference type="InterPro" id="IPR027370">
    <property type="entry name" value="Znf-RING_euk"/>
</dbReference>
<dbReference type="GeneTree" id="ENSGT00970000193390"/>
<dbReference type="PRINTS" id="PR01407">
    <property type="entry name" value="BUTYPHLNCDUF"/>
</dbReference>
<dbReference type="SMART" id="SM00336">
    <property type="entry name" value="BBOX"/>
    <property type="match status" value="1"/>
</dbReference>
<dbReference type="CDD" id="cd19756">
    <property type="entry name" value="Bbox2"/>
    <property type="match status" value="1"/>
</dbReference>
<organism evidence="9 10">
    <name type="scientific">Pygocentrus nattereri</name>
    <name type="common">Red-bellied piranha</name>
    <dbReference type="NCBI Taxonomy" id="42514"/>
    <lineage>
        <taxon>Eukaryota</taxon>
        <taxon>Metazoa</taxon>
        <taxon>Chordata</taxon>
        <taxon>Craniata</taxon>
        <taxon>Vertebrata</taxon>
        <taxon>Euteleostomi</taxon>
        <taxon>Actinopterygii</taxon>
        <taxon>Neopterygii</taxon>
        <taxon>Teleostei</taxon>
        <taxon>Ostariophysi</taxon>
        <taxon>Characiformes</taxon>
        <taxon>Characoidei</taxon>
        <taxon>Pygocentrus</taxon>
    </lineage>
</organism>
<evidence type="ECO:0000259" key="8">
    <source>
        <dbReference type="PROSITE" id="PS50188"/>
    </source>
</evidence>
<keyword evidence="5" id="KW-0175">Coiled coil</keyword>
<dbReference type="SUPFAM" id="SSF57845">
    <property type="entry name" value="B-box zinc-binding domain"/>
    <property type="match status" value="1"/>
</dbReference>
<dbReference type="Pfam" id="PF00622">
    <property type="entry name" value="SPRY"/>
    <property type="match status" value="1"/>
</dbReference>
<protein>
    <submittedName>
        <fullName evidence="9">Uncharacterized protein</fullName>
    </submittedName>
</protein>
<dbReference type="Gene3D" id="2.60.120.920">
    <property type="match status" value="1"/>
</dbReference>
<evidence type="ECO:0000313" key="9">
    <source>
        <dbReference type="Ensembl" id="ENSPNAP00000017807.2"/>
    </source>
</evidence>
<dbReference type="OMA" id="CSISKGE"/>
<reference evidence="9 10" key="1">
    <citation type="submission" date="2020-10" db="EMBL/GenBank/DDBJ databases">
        <title>Pygocentrus nattereri (red-bellied piranha) genome, fPygNat1, primary haplotype.</title>
        <authorList>
            <person name="Myers G."/>
            <person name="Meyer A."/>
            <person name="Karagic N."/>
            <person name="Pippel M."/>
            <person name="Winkler S."/>
            <person name="Tracey A."/>
            <person name="Wood J."/>
            <person name="Formenti G."/>
            <person name="Howe K."/>
            <person name="Fedrigo O."/>
            <person name="Jarvis E.D."/>
        </authorList>
    </citation>
    <scope>NUCLEOTIDE SEQUENCE [LARGE SCALE GENOMIC DNA]</scope>
</reference>
<evidence type="ECO:0000259" key="6">
    <source>
        <dbReference type="PROSITE" id="PS50089"/>
    </source>
</evidence>
<dbReference type="SMART" id="SM00184">
    <property type="entry name" value="RING"/>
    <property type="match status" value="1"/>
</dbReference>
<dbReference type="InterPro" id="IPR003877">
    <property type="entry name" value="SPRY_dom"/>
</dbReference>
<dbReference type="InterPro" id="IPR050143">
    <property type="entry name" value="TRIM/RBCC"/>
</dbReference>
<dbReference type="Pfam" id="PF13445">
    <property type="entry name" value="zf-RING_UBOX"/>
    <property type="match status" value="1"/>
</dbReference>
<proteinExistence type="predicted"/>
<evidence type="ECO:0000259" key="7">
    <source>
        <dbReference type="PROSITE" id="PS50119"/>
    </source>
</evidence>
<feature type="coiled-coil region" evidence="5">
    <location>
        <begin position="186"/>
        <end position="231"/>
    </location>
</feature>
<dbReference type="InterPro" id="IPR003879">
    <property type="entry name" value="Butyrophylin_SPRY"/>
</dbReference>
<name>A0A3B4D0G2_PYGNA</name>
<dbReference type="GO" id="GO:0008270">
    <property type="term" value="F:zinc ion binding"/>
    <property type="evidence" value="ECO:0007669"/>
    <property type="project" value="UniProtKB-KW"/>
</dbReference>
<dbReference type="InterPro" id="IPR017907">
    <property type="entry name" value="Znf_RING_CS"/>
</dbReference>
<dbReference type="PROSITE" id="PS00518">
    <property type="entry name" value="ZF_RING_1"/>
    <property type="match status" value="1"/>
</dbReference>
<dbReference type="InterPro" id="IPR001841">
    <property type="entry name" value="Znf_RING"/>
</dbReference>
<evidence type="ECO:0000256" key="2">
    <source>
        <dbReference type="ARBA" id="ARBA00022771"/>
    </source>
</evidence>
<reference evidence="9" key="3">
    <citation type="submission" date="2025-09" db="UniProtKB">
        <authorList>
            <consortium name="Ensembl"/>
        </authorList>
    </citation>
    <scope>IDENTIFICATION</scope>
</reference>
<keyword evidence="3" id="KW-0862">Zinc</keyword>
<keyword evidence="2 4" id="KW-0863">Zinc-finger</keyword>
<sequence>MASCLSPLEEDLTCPVCCEIFSEPVLLSCSHSFCRKCLEQSWKEKQKKDCPVCRQQASSEEPPLNLALKNACEFVVKERSAGASRASQGVCPVHLAGKLQLFCVNDQQLVCMECVAGDHQQHSFCSISKGAEERREELKTKQKALQEKLDSVKNAKNIYVLHFESQVQNTERQIKEEFEKLHTFLRKEEEARIAALREEEQEKKKKLEQKITKMEREIESLTEKIEVIKDGLASEDVPFLNKYTEAKESAEYTVLDPELDSGALIDVAKHLGNLRYRVWEKMKDLCPYFSVILDPNSANGSLTLSDDLSRLIPGGPVQALPSNPERFTGQTAVLGSEGFTSGVHSWMVELGENECWKIGVAKMSVKRKMFAPANPEDGIWAVRWNKGQSSWNNWFTRIEKIRVQLDCDEKEVTFFDNYNAQLAVKSFRVKEQLYPFFFTTSRYALRILPSKVMVKKK</sequence>
<dbReference type="Proteomes" id="UP001501920">
    <property type="component" value="Chromosome 12"/>
</dbReference>
<dbReference type="InterPro" id="IPR013083">
    <property type="entry name" value="Znf_RING/FYVE/PHD"/>
</dbReference>
<dbReference type="GeneID" id="108413366"/>
<dbReference type="InterPro" id="IPR006574">
    <property type="entry name" value="PRY"/>
</dbReference>
<dbReference type="RefSeq" id="XP_017541335.2">
    <property type="nucleotide sequence ID" value="XM_017685846.2"/>
</dbReference>
<feature type="domain" description="B30.2/SPRY" evidence="8">
    <location>
        <begin position="271"/>
        <end position="457"/>
    </location>
</feature>
<dbReference type="SUPFAM" id="SSF57850">
    <property type="entry name" value="RING/U-box"/>
    <property type="match status" value="1"/>
</dbReference>
<dbReference type="Pfam" id="PF00643">
    <property type="entry name" value="zf-B_box"/>
    <property type="match status" value="1"/>
</dbReference>
<evidence type="ECO:0000256" key="3">
    <source>
        <dbReference type="ARBA" id="ARBA00022833"/>
    </source>
</evidence>
<evidence type="ECO:0000256" key="5">
    <source>
        <dbReference type="SAM" id="Coils"/>
    </source>
</evidence>
<dbReference type="InterPro" id="IPR013320">
    <property type="entry name" value="ConA-like_dom_sf"/>
</dbReference>
<dbReference type="InterPro" id="IPR000315">
    <property type="entry name" value="Znf_B-box"/>
</dbReference>
<dbReference type="SMART" id="SM00449">
    <property type="entry name" value="SPRY"/>
    <property type="match status" value="1"/>
</dbReference>
<accession>A0A3B4D0G2</accession>
<dbReference type="STRING" id="42514.ENSPNAP00000017807"/>
<dbReference type="SMART" id="SM00589">
    <property type="entry name" value="PRY"/>
    <property type="match status" value="1"/>
</dbReference>